<dbReference type="PANTHER" id="PTHR47723">
    <property type="entry name" value="OS05G0353850 PROTEIN"/>
    <property type="match status" value="1"/>
</dbReference>
<gene>
    <name evidence="2" type="ORF">ACH5RR_039611</name>
</gene>
<sequence length="434" mass="49073">MCDRNADSWADLGIQQEAGRCGVLKGIAVGKNGPQGAREVLAWATRWRVGNGEDIIIRGDRWVPKPKIFKVVSTSNLIPSNAKVSCLINHTTWQWNMQLIDKVFWEEEVEAIKKIPLVQAENGIMYGGRSCKKRGVKVDNSCPICKSEREDLRHALFRCPNGLRVWEAEGLKGVVKEHRKIRVVDWIYSLLKGLDNDIGFPKGKMGGEVEKMKSKNRVTWEPPQPGFFKINFDGAVFKEDKAVGVGVVIRDCDGRLGEGVLQKFKNYQSPKIAEMLAARESVRLAENLNLRYVIFEEDTAVVVRLLFSEEEDESNNGTVVEEVKQMMLRSGRKEGVGVGREGNKAAHQLVRHAKVLDDAMTRQGKAPSLVEDVLKSDKLAWIALTNTLFTCEFCWYPENTSFVVFDSDLAYHVCGHETKTNICYWKKKKQKQKD</sequence>
<dbReference type="Proteomes" id="UP001630127">
    <property type="component" value="Unassembled WGS sequence"/>
</dbReference>
<keyword evidence="3" id="KW-1185">Reference proteome</keyword>
<comment type="caution">
    <text evidence="2">The sequence shown here is derived from an EMBL/GenBank/DDBJ whole genome shotgun (WGS) entry which is preliminary data.</text>
</comment>
<dbReference type="InterPro" id="IPR002156">
    <property type="entry name" value="RNaseH_domain"/>
</dbReference>
<dbReference type="InterPro" id="IPR053151">
    <property type="entry name" value="RNase_H-like"/>
</dbReference>
<dbReference type="InterPro" id="IPR036397">
    <property type="entry name" value="RNaseH_sf"/>
</dbReference>
<organism evidence="2 3">
    <name type="scientific">Cinchona calisaya</name>
    <dbReference type="NCBI Taxonomy" id="153742"/>
    <lineage>
        <taxon>Eukaryota</taxon>
        <taxon>Viridiplantae</taxon>
        <taxon>Streptophyta</taxon>
        <taxon>Embryophyta</taxon>
        <taxon>Tracheophyta</taxon>
        <taxon>Spermatophyta</taxon>
        <taxon>Magnoliopsida</taxon>
        <taxon>eudicotyledons</taxon>
        <taxon>Gunneridae</taxon>
        <taxon>Pentapetalae</taxon>
        <taxon>asterids</taxon>
        <taxon>lamiids</taxon>
        <taxon>Gentianales</taxon>
        <taxon>Rubiaceae</taxon>
        <taxon>Cinchonoideae</taxon>
        <taxon>Cinchoneae</taxon>
        <taxon>Cinchona</taxon>
    </lineage>
</organism>
<evidence type="ECO:0000313" key="2">
    <source>
        <dbReference type="EMBL" id="KAL3500518.1"/>
    </source>
</evidence>
<evidence type="ECO:0000313" key="3">
    <source>
        <dbReference type="Proteomes" id="UP001630127"/>
    </source>
</evidence>
<proteinExistence type="predicted"/>
<dbReference type="Gene3D" id="3.30.420.10">
    <property type="entry name" value="Ribonuclease H-like superfamily/Ribonuclease H"/>
    <property type="match status" value="1"/>
</dbReference>
<dbReference type="AlphaFoldDB" id="A0ABD2XZ75"/>
<dbReference type="SUPFAM" id="SSF53098">
    <property type="entry name" value="Ribonuclease H-like"/>
    <property type="match status" value="1"/>
</dbReference>
<accession>A0ABD2XZ75</accession>
<dbReference type="InterPro" id="IPR012337">
    <property type="entry name" value="RNaseH-like_sf"/>
</dbReference>
<protein>
    <recommendedName>
        <fullName evidence="1">RNase H type-1 domain-containing protein</fullName>
    </recommendedName>
</protein>
<dbReference type="CDD" id="cd06222">
    <property type="entry name" value="RNase_H_like"/>
    <property type="match status" value="1"/>
</dbReference>
<dbReference type="EMBL" id="JBJUIK010000016">
    <property type="protein sequence ID" value="KAL3500518.1"/>
    <property type="molecule type" value="Genomic_DNA"/>
</dbReference>
<dbReference type="PANTHER" id="PTHR47723:SF21">
    <property type="entry name" value="POLYNUCLEOTIDYL TRANSFERASE, RIBONUCLEASE H-LIKE SUPERFAMILY PROTEIN"/>
    <property type="match status" value="1"/>
</dbReference>
<dbReference type="Pfam" id="PF13456">
    <property type="entry name" value="RVT_3"/>
    <property type="match status" value="1"/>
</dbReference>
<dbReference type="InterPro" id="IPR044730">
    <property type="entry name" value="RNase_H-like_dom_plant"/>
</dbReference>
<reference evidence="2 3" key="1">
    <citation type="submission" date="2024-11" db="EMBL/GenBank/DDBJ databases">
        <title>A near-complete genome assembly of Cinchona calisaya.</title>
        <authorList>
            <person name="Lian D.C."/>
            <person name="Zhao X.W."/>
            <person name="Wei L."/>
        </authorList>
    </citation>
    <scope>NUCLEOTIDE SEQUENCE [LARGE SCALE GENOMIC DNA]</scope>
    <source>
        <tissue evidence="2">Nenye</tissue>
    </source>
</reference>
<name>A0ABD2XZ75_9GENT</name>
<feature type="domain" description="RNase H type-1" evidence="1">
    <location>
        <begin position="231"/>
        <end position="353"/>
    </location>
</feature>
<evidence type="ECO:0000259" key="1">
    <source>
        <dbReference type="Pfam" id="PF13456"/>
    </source>
</evidence>